<gene>
    <name evidence="2" type="ORF">L207DRAFT_517043</name>
</gene>
<feature type="compositionally biased region" description="Polar residues" evidence="1">
    <location>
        <begin position="25"/>
        <end position="74"/>
    </location>
</feature>
<feature type="region of interest" description="Disordered" evidence="1">
    <location>
        <begin position="20"/>
        <end position="74"/>
    </location>
</feature>
<protein>
    <submittedName>
        <fullName evidence="2">Uncharacterized protein</fullName>
    </submittedName>
</protein>
<dbReference type="EMBL" id="KZ613953">
    <property type="protein sequence ID" value="PMD34919.1"/>
    <property type="molecule type" value="Genomic_DNA"/>
</dbReference>
<organism evidence="2 3">
    <name type="scientific">Hyaloscypha variabilis (strain UAMH 11265 / GT02V1 / F)</name>
    <name type="common">Meliniomyces variabilis</name>
    <dbReference type="NCBI Taxonomy" id="1149755"/>
    <lineage>
        <taxon>Eukaryota</taxon>
        <taxon>Fungi</taxon>
        <taxon>Dikarya</taxon>
        <taxon>Ascomycota</taxon>
        <taxon>Pezizomycotina</taxon>
        <taxon>Leotiomycetes</taxon>
        <taxon>Helotiales</taxon>
        <taxon>Hyaloscyphaceae</taxon>
        <taxon>Hyaloscypha</taxon>
        <taxon>Hyaloscypha variabilis</taxon>
    </lineage>
</organism>
<evidence type="ECO:0000313" key="3">
    <source>
        <dbReference type="Proteomes" id="UP000235786"/>
    </source>
</evidence>
<sequence>MYEPDRSTWLPAHLLWRSADRNETKGSANTQPENENISLWPSSCRDPTSQPLPIHASPSSNPFSSARQTLSDFI</sequence>
<dbReference type="Proteomes" id="UP000235786">
    <property type="component" value="Unassembled WGS sequence"/>
</dbReference>
<evidence type="ECO:0000256" key="1">
    <source>
        <dbReference type="SAM" id="MobiDB-lite"/>
    </source>
</evidence>
<proteinExistence type="predicted"/>
<reference evidence="2 3" key="1">
    <citation type="submission" date="2016-04" db="EMBL/GenBank/DDBJ databases">
        <title>A degradative enzymes factory behind the ericoid mycorrhizal symbiosis.</title>
        <authorList>
            <consortium name="DOE Joint Genome Institute"/>
            <person name="Martino E."/>
            <person name="Morin E."/>
            <person name="Grelet G."/>
            <person name="Kuo A."/>
            <person name="Kohler A."/>
            <person name="Daghino S."/>
            <person name="Barry K."/>
            <person name="Choi C."/>
            <person name="Cichocki N."/>
            <person name="Clum A."/>
            <person name="Copeland A."/>
            <person name="Hainaut M."/>
            <person name="Haridas S."/>
            <person name="Labutti K."/>
            <person name="Lindquist E."/>
            <person name="Lipzen A."/>
            <person name="Khouja H.-R."/>
            <person name="Murat C."/>
            <person name="Ohm R."/>
            <person name="Olson A."/>
            <person name="Spatafora J."/>
            <person name="Veneault-Fourrey C."/>
            <person name="Henrissat B."/>
            <person name="Grigoriev I."/>
            <person name="Martin F."/>
            <person name="Perotto S."/>
        </authorList>
    </citation>
    <scope>NUCLEOTIDE SEQUENCE [LARGE SCALE GENOMIC DNA]</scope>
    <source>
        <strain evidence="2 3">F</strain>
    </source>
</reference>
<name>A0A2J6R8R8_HYAVF</name>
<accession>A0A2J6R8R8</accession>
<evidence type="ECO:0000313" key="2">
    <source>
        <dbReference type="EMBL" id="PMD34919.1"/>
    </source>
</evidence>
<keyword evidence="3" id="KW-1185">Reference proteome</keyword>
<dbReference type="AlphaFoldDB" id="A0A2J6R8R8"/>